<dbReference type="SUPFAM" id="SSF53098">
    <property type="entry name" value="Ribonuclease H-like"/>
    <property type="match status" value="1"/>
</dbReference>
<dbReference type="InterPro" id="IPR039537">
    <property type="entry name" value="Retrotran_Ty1/copia-like"/>
</dbReference>
<dbReference type="InterPro" id="IPR036397">
    <property type="entry name" value="RNaseH_sf"/>
</dbReference>
<keyword evidence="1" id="KW-0479">Metal-binding</keyword>
<dbReference type="EMBL" id="BQNB010018489">
    <property type="protein sequence ID" value="GJT74987.1"/>
    <property type="molecule type" value="Genomic_DNA"/>
</dbReference>
<dbReference type="PANTHER" id="PTHR42648:SF18">
    <property type="entry name" value="RETROTRANSPOSON, UNCLASSIFIED-LIKE PROTEIN"/>
    <property type="match status" value="1"/>
</dbReference>
<evidence type="ECO:0000313" key="5">
    <source>
        <dbReference type="EMBL" id="GJT74987.1"/>
    </source>
</evidence>
<dbReference type="InterPro" id="IPR001584">
    <property type="entry name" value="Integrase_cat-core"/>
</dbReference>
<accession>A0ABQ5GGX5</accession>
<dbReference type="PANTHER" id="PTHR42648">
    <property type="entry name" value="TRANSPOSASE, PUTATIVE-RELATED"/>
    <property type="match status" value="1"/>
</dbReference>
<evidence type="ECO:0000256" key="3">
    <source>
        <dbReference type="SAM" id="MobiDB-lite"/>
    </source>
</evidence>
<protein>
    <submittedName>
        <fullName evidence="5">Retrovirus-related pol polyprotein from transposon TNT 1-94</fullName>
    </submittedName>
</protein>
<feature type="region of interest" description="Disordered" evidence="3">
    <location>
        <begin position="219"/>
        <end position="252"/>
    </location>
</feature>
<name>A0ABQ5GGX5_9ASTR</name>
<dbReference type="Proteomes" id="UP001151760">
    <property type="component" value="Unassembled WGS sequence"/>
</dbReference>
<evidence type="ECO:0000256" key="2">
    <source>
        <dbReference type="ARBA" id="ARBA00022801"/>
    </source>
</evidence>
<evidence type="ECO:0000313" key="6">
    <source>
        <dbReference type="Proteomes" id="UP001151760"/>
    </source>
</evidence>
<dbReference type="Pfam" id="PF13976">
    <property type="entry name" value="gag_pre-integrs"/>
    <property type="match status" value="1"/>
</dbReference>
<keyword evidence="6" id="KW-1185">Reference proteome</keyword>
<evidence type="ECO:0000256" key="1">
    <source>
        <dbReference type="ARBA" id="ARBA00022723"/>
    </source>
</evidence>
<reference evidence="5" key="2">
    <citation type="submission" date="2022-01" db="EMBL/GenBank/DDBJ databases">
        <authorList>
            <person name="Yamashiro T."/>
            <person name="Shiraishi A."/>
            <person name="Satake H."/>
            <person name="Nakayama K."/>
        </authorList>
    </citation>
    <scope>NUCLEOTIDE SEQUENCE</scope>
</reference>
<dbReference type="InterPro" id="IPR025724">
    <property type="entry name" value="GAG-pre-integrase_dom"/>
</dbReference>
<dbReference type="SUPFAM" id="SSF56672">
    <property type="entry name" value="DNA/RNA polymerases"/>
    <property type="match status" value="1"/>
</dbReference>
<dbReference type="InterPro" id="IPR013103">
    <property type="entry name" value="RVT_2"/>
</dbReference>
<dbReference type="InterPro" id="IPR043502">
    <property type="entry name" value="DNA/RNA_pol_sf"/>
</dbReference>
<proteinExistence type="predicted"/>
<organism evidence="5 6">
    <name type="scientific">Tanacetum coccineum</name>
    <dbReference type="NCBI Taxonomy" id="301880"/>
    <lineage>
        <taxon>Eukaryota</taxon>
        <taxon>Viridiplantae</taxon>
        <taxon>Streptophyta</taxon>
        <taxon>Embryophyta</taxon>
        <taxon>Tracheophyta</taxon>
        <taxon>Spermatophyta</taxon>
        <taxon>Magnoliopsida</taxon>
        <taxon>eudicotyledons</taxon>
        <taxon>Gunneridae</taxon>
        <taxon>Pentapetalae</taxon>
        <taxon>asterids</taxon>
        <taxon>campanulids</taxon>
        <taxon>Asterales</taxon>
        <taxon>Asteraceae</taxon>
        <taxon>Asteroideae</taxon>
        <taxon>Anthemideae</taxon>
        <taxon>Anthemidinae</taxon>
        <taxon>Tanacetum</taxon>
    </lineage>
</organism>
<reference evidence="5" key="1">
    <citation type="journal article" date="2022" name="Int. J. Mol. Sci.">
        <title>Draft Genome of Tanacetum Coccineum: Genomic Comparison of Closely Related Tanacetum-Family Plants.</title>
        <authorList>
            <person name="Yamashiro T."/>
            <person name="Shiraishi A."/>
            <person name="Nakayama K."/>
            <person name="Satake H."/>
        </authorList>
    </citation>
    <scope>NUCLEOTIDE SEQUENCE</scope>
</reference>
<comment type="caution">
    <text evidence="5">The sequence shown here is derived from an EMBL/GenBank/DDBJ whole genome shotgun (WGS) entry which is preliminary data.</text>
</comment>
<dbReference type="PROSITE" id="PS50994">
    <property type="entry name" value="INTEGRASE"/>
    <property type="match status" value="1"/>
</dbReference>
<sequence length="665" mass="76216">MMASSPICLLLKASKTKSCLWHRCLSHLNFGAINHLARHGLVRGLPKLKFEKDHMCSTCAMGKCKKKPHKPKSKDTNEEKLYLLHMDLCRPMRVASVNGKKYILVIVDDYSRFTWVKCLRSKDEAPDFIIKFLKMIQVRLKVLVQRIRTDNGTEFVNQTLCEYYEKIGISHETLDLLFQPLFDELLNPPSSIDHPAPKVIAPIAEGVTLEPAVLTSSSSLTTVDQDAPSPSNSQITPKTQSPIIPNDVEEDNHDLDVSHMNNDLFFDNIIGELERPVSTRLQLHEQALFCYYDAFLTLVEPKNYKDALTQACWIEAMQEELNEFERLEVWELVPRPDKVMVITLKWIYKVKLDELGGILKNKARLVARGYRQEEGIDFEESFALVARLDAIRIFLAYASHMNMIVYQIDVKMTFLNGILREEVYVSQPDGFVDQYNPNHVYKLKKALYGLKQAPRVWYDLLSKFLLSQELSKGTVDPTLFIRRQGKNLLLVQIYVDDIIFASTTPELCDQFSKIMCSQFKMSMIGKILFFLGLQILQSPFINQTKYALESLKKYGMESSDPVDTPMVEKSKLDEDSQGKAVNPIHYRGMVGTLMYLTASRPDLTFVVCMCARYQAKPTEKHLHAVKRIFKYLRGTVNRGLWYPKDSFIALTAYADADHAGCQDTR</sequence>
<feature type="compositionally biased region" description="Polar residues" evidence="3">
    <location>
        <begin position="228"/>
        <end position="243"/>
    </location>
</feature>
<dbReference type="Pfam" id="PF07727">
    <property type="entry name" value="RVT_2"/>
    <property type="match status" value="1"/>
</dbReference>
<dbReference type="Pfam" id="PF00665">
    <property type="entry name" value="rve"/>
    <property type="match status" value="1"/>
</dbReference>
<keyword evidence="2" id="KW-0378">Hydrolase</keyword>
<evidence type="ECO:0000259" key="4">
    <source>
        <dbReference type="PROSITE" id="PS50994"/>
    </source>
</evidence>
<dbReference type="InterPro" id="IPR012337">
    <property type="entry name" value="RNaseH-like_sf"/>
</dbReference>
<gene>
    <name evidence="5" type="ORF">Tco_1041712</name>
</gene>
<feature type="domain" description="Integrase catalytic" evidence="4">
    <location>
        <begin position="67"/>
        <end position="173"/>
    </location>
</feature>
<dbReference type="Gene3D" id="3.30.420.10">
    <property type="entry name" value="Ribonuclease H-like superfamily/Ribonuclease H"/>
    <property type="match status" value="1"/>
</dbReference>